<protein>
    <submittedName>
        <fullName evidence="1">Uncharacterized protein</fullName>
    </submittedName>
</protein>
<dbReference type="EMBL" id="BARW01015455">
    <property type="protein sequence ID" value="GAI94962.1"/>
    <property type="molecule type" value="Genomic_DNA"/>
</dbReference>
<reference evidence="1" key="1">
    <citation type="journal article" date="2014" name="Front. Microbiol.">
        <title>High frequency of phylogenetically diverse reductive dehalogenase-homologous genes in deep subseafloor sedimentary metagenomes.</title>
        <authorList>
            <person name="Kawai M."/>
            <person name="Futagami T."/>
            <person name="Toyoda A."/>
            <person name="Takaki Y."/>
            <person name="Nishi S."/>
            <person name="Hori S."/>
            <person name="Arai W."/>
            <person name="Tsubouchi T."/>
            <person name="Morono Y."/>
            <person name="Uchiyama I."/>
            <person name="Ito T."/>
            <person name="Fujiyama A."/>
            <person name="Inagaki F."/>
            <person name="Takami H."/>
        </authorList>
    </citation>
    <scope>NUCLEOTIDE SEQUENCE</scope>
    <source>
        <strain evidence="1">Expedition CK06-06</strain>
    </source>
</reference>
<dbReference type="AlphaFoldDB" id="X1SPJ4"/>
<organism evidence="1">
    <name type="scientific">marine sediment metagenome</name>
    <dbReference type="NCBI Taxonomy" id="412755"/>
    <lineage>
        <taxon>unclassified sequences</taxon>
        <taxon>metagenomes</taxon>
        <taxon>ecological metagenomes</taxon>
    </lineage>
</organism>
<gene>
    <name evidence="1" type="ORF">S12H4_27120</name>
</gene>
<comment type="caution">
    <text evidence="1">The sequence shown here is derived from an EMBL/GenBank/DDBJ whole genome shotgun (WGS) entry which is preliminary data.</text>
</comment>
<sequence>MNLDRIKKEATERRFNRPGVGVSADAILARSLNLRFKWVAVLGFLGFPDKEGITPTLKSPQPGSQILVHGILTNTDTAEIKQNSLFEQVGILGLASSRIVQAAINHLFDSLDFTLNRLNVQS</sequence>
<evidence type="ECO:0000313" key="1">
    <source>
        <dbReference type="EMBL" id="GAI94962.1"/>
    </source>
</evidence>
<accession>X1SPJ4</accession>
<proteinExistence type="predicted"/>
<name>X1SPJ4_9ZZZZ</name>